<dbReference type="InterPro" id="IPR036291">
    <property type="entry name" value="NAD(P)-bd_dom_sf"/>
</dbReference>
<reference evidence="4 6" key="2">
    <citation type="submission" date="2018-08" db="EMBL/GenBank/DDBJ databases">
        <title>Genetic Globetrotter - A new plasmid hitch-hiking vast phylogenetic and geographic distances.</title>
        <authorList>
            <person name="Vollmers J."/>
            <person name="Petersen J."/>
        </authorList>
    </citation>
    <scope>NUCLEOTIDE SEQUENCE [LARGE SCALE GENOMIC DNA]</scope>
    <source>
        <strain evidence="4 6">DSM 26383</strain>
    </source>
</reference>
<proteinExistence type="inferred from homology"/>
<evidence type="ECO:0000313" key="3">
    <source>
        <dbReference type="EMBL" id="KRS18225.1"/>
    </source>
</evidence>
<dbReference type="CDD" id="cd05233">
    <property type="entry name" value="SDR_c"/>
    <property type="match status" value="1"/>
</dbReference>
<evidence type="ECO:0000313" key="6">
    <source>
        <dbReference type="Proteomes" id="UP000325785"/>
    </source>
</evidence>
<dbReference type="InterPro" id="IPR002347">
    <property type="entry name" value="SDR_fam"/>
</dbReference>
<sequence>MSAAAAYRALYEGRHVLVTGASSGIGRSVALGLAQAGARLSVLAENDLIHEAAAGIAATGTAPEHVLHCDVSDAGQVRAALDPLPPIDALIQVAGYQPRTPVDNPDPLIDAEFERCMAINVTGMWHVTRAALGKMGQGGKIVLTSSIWGKTAVPEYAGYVTSKHAVIGLTRALAADLGPKGINVNAVCPGWVETEGAMWTVREQAAEQGIPVAEIVQQIADSFPMPGMMQPQDMQAIYLFLASDLARDMTGQAINVDRGAGVI</sequence>
<dbReference type="InterPro" id="IPR057326">
    <property type="entry name" value="KR_dom"/>
</dbReference>
<dbReference type="GO" id="GO:0052588">
    <property type="term" value="F:diacetyl reductase ((S)-acetoin forming) (NAD+) activity"/>
    <property type="evidence" value="ECO:0007669"/>
    <property type="project" value="UniProtKB-EC"/>
</dbReference>
<dbReference type="Gene3D" id="3.40.50.720">
    <property type="entry name" value="NAD(P)-binding Rossmann-like Domain"/>
    <property type="match status" value="1"/>
</dbReference>
<dbReference type="KEGG" id="rid:RIdsm_02751"/>
<dbReference type="EMBL" id="LAXI01000004">
    <property type="protein sequence ID" value="KRS18225.1"/>
    <property type="molecule type" value="Genomic_DNA"/>
</dbReference>
<organism evidence="3 5">
    <name type="scientific">Roseovarius indicus</name>
    <dbReference type="NCBI Taxonomy" id="540747"/>
    <lineage>
        <taxon>Bacteria</taxon>
        <taxon>Pseudomonadati</taxon>
        <taxon>Pseudomonadota</taxon>
        <taxon>Alphaproteobacteria</taxon>
        <taxon>Rhodobacterales</taxon>
        <taxon>Roseobacteraceae</taxon>
        <taxon>Roseovarius</taxon>
    </lineage>
</organism>
<dbReference type="FunFam" id="3.40.50.720:FF:000084">
    <property type="entry name" value="Short-chain dehydrogenase reductase"/>
    <property type="match status" value="1"/>
</dbReference>
<dbReference type="PRINTS" id="PR00080">
    <property type="entry name" value="SDRFAMILY"/>
</dbReference>
<dbReference type="OrthoDB" id="9789398at2"/>
<dbReference type="EMBL" id="CP031598">
    <property type="protein sequence ID" value="QEW26943.1"/>
    <property type="molecule type" value="Genomic_DNA"/>
</dbReference>
<evidence type="ECO:0000259" key="2">
    <source>
        <dbReference type="SMART" id="SM00822"/>
    </source>
</evidence>
<dbReference type="PRINTS" id="PR00081">
    <property type="entry name" value="GDHRDH"/>
</dbReference>
<dbReference type="AlphaFoldDB" id="A0A0T5PAY7"/>
<evidence type="ECO:0000313" key="4">
    <source>
        <dbReference type="EMBL" id="QEW26943.1"/>
    </source>
</evidence>
<dbReference type="RefSeq" id="WP_057815364.1">
    <property type="nucleotide sequence ID" value="NZ_CP031598.1"/>
</dbReference>
<dbReference type="EC" id="1.1.1.304" evidence="4"/>
<name>A0A0T5PAY7_9RHOB</name>
<evidence type="ECO:0000256" key="1">
    <source>
        <dbReference type="ARBA" id="ARBA00006484"/>
    </source>
</evidence>
<evidence type="ECO:0000313" key="5">
    <source>
        <dbReference type="Proteomes" id="UP000051401"/>
    </source>
</evidence>
<dbReference type="Proteomes" id="UP000051401">
    <property type="component" value="Unassembled WGS sequence"/>
</dbReference>
<accession>A0A0T5PAY7</accession>
<dbReference type="SUPFAM" id="SSF51735">
    <property type="entry name" value="NAD(P)-binding Rossmann-fold domains"/>
    <property type="match status" value="1"/>
</dbReference>
<dbReference type="SMART" id="SM00822">
    <property type="entry name" value="PKS_KR"/>
    <property type="match status" value="1"/>
</dbReference>
<gene>
    <name evidence="4" type="primary">budC</name>
    <name evidence="4" type="ORF">RIdsm_02751</name>
    <name evidence="3" type="ORF">XM52_08735</name>
</gene>
<dbReference type="InterPro" id="IPR020904">
    <property type="entry name" value="Sc_DH/Rdtase_CS"/>
</dbReference>
<protein>
    <submittedName>
        <fullName evidence="4">Diacetyl reductase [(S)-acetoin forming]</fullName>
        <ecNumber evidence="4">1.1.1.304</ecNumber>
    </submittedName>
</protein>
<keyword evidence="5" id="KW-1185">Reference proteome</keyword>
<dbReference type="PANTHER" id="PTHR42760">
    <property type="entry name" value="SHORT-CHAIN DEHYDROGENASES/REDUCTASES FAMILY MEMBER"/>
    <property type="match status" value="1"/>
</dbReference>
<dbReference type="GO" id="GO:0030497">
    <property type="term" value="P:fatty acid elongation"/>
    <property type="evidence" value="ECO:0007669"/>
    <property type="project" value="TreeGrafter"/>
</dbReference>
<dbReference type="PATRIC" id="fig|540747.5.peg.4538"/>
<dbReference type="PANTHER" id="PTHR42760:SF40">
    <property type="entry name" value="3-OXOACYL-[ACYL-CARRIER-PROTEIN] REDUCTASE, CHLOROPLASTIC"/>
    <property type="match status" value="1"/>
</dbReference>
<feature type="domain" description="Ketoreductase" evidence="2">
    <location>
        <begin position="14"/>
        <end position="194"/>
    </location>
</feature>
<reference evidence="3 5" key="1">
    <citation type="submission" date="2015-04" db="EMBL/GenBank/DDBJ databases">
        <title>The draft genome sequence of Roseovarius indicus B108T.</title>
        <authorList>
            <person name="Li G."/>
            <person name="Lai Q."/>
            <person name="Shao Z."/>
            <person name="Yan P."/>
        </authorList>
    </citation>
    <scope>NUCLEOTIDE SEQUENCE [LARGE SCALE GENOMIC DNA]</scope>
    <source>
        <strain evidence="3 5">B108</strain>
    </source>
</reference>
<dbReference type="STRING" id="540747.SAMN04488031_101594"/>
<comment type="similarity">
    <text evidence="1">Belongs to the short-chain dehydrogenases/reductases (SDR) family.</text>
</comment>
<dbReference type="Proteomes" id="UP000325785">
    <property type="component" value="Chromosome"/>
</dbReference>
<dbReference type="PROSITE" id="PS00061">
    <property type="entry name" value="ADH_SHORT"/>
    <property type="match status" value="1"/>
</dbReference>
<dbReference type="Pfam" id="PF13561">
    <property type="entry name" value="adh_short_C2"/>
    <property type="match status" value="1"/>
</dbReference>
<keyword evidence="4" id="KW-0560">Oxidoreductase</keyword>